<evidence type="ECO:0000313" key="3">
    <source>
        <dbReference type="Proteomes" id="UP001499993"/>
    </source>
</evidence>
<feature type="compositionally biased region" description="Basic residues" evidence="1">
    <location>
        <begin position="158"/>
        <end position="167"/>
    </location>
</feature>
<protein>
    <submittedName>
        <fullName evidence="2">Uncharacterized protein</fullName>
    </submittedName>
</protein>
<dbReference type="Proteomes" id="UP001499993">
    <property type="component" value="Unassembled WGS sequence"/>
</dbReference>
<reference evidence="3" key="1">
    <citation type="journal article" date="2019" name="Int. J. Syst. Evol. Microbiol.">
        <title>The Global Catalogue of Microorganisms (GCM) 10K type strain sequencing project: providing services to taxonomists for standard genome sequencing and annotation.</title>
        <authorList>
            <consortium name="The Broad Institute Genomics Platform"/>
            <consortium name="The Broad Institute Genome Sequencing Center for Infectious Disease"/>
            <person name="Wu L."/>
            <person name="Ma J."/>
        </authorList>
    </citation>
    <scope>NUCLEOTIDE SEQUENCE [LARGE SCALE GENOMIC DNA]</scope>
    <source>
        <strain evidence="3">JCM 18123</strain>
    </source>
</reference>
<feature type="compositionally biased region" description="Basic and acidic residues" evidence="1">
    <location>
        <begin position="168"/>
        <end position="177"/>
    </location>
</feature>
<feature type="compositionally biased region" description="Basic residues" evidence="1">
    <location>
        <begin position="136"/>
        <end position="148"/>
    </location>
</feature>
<proteinExistence type="predicted"/>
<evidence type="ECO:0000256" key="1">
    <source>
        <dbReference type="SAM" id="MobiDB-lite"/>
    </source>
</evidence>
<gene>
    <name evidence="2" type="ORF">GCM10023224_11720</name>
</gene>
<dbReference type="EMBL" id="BAABIK010000004">
    <property type="protein sequence ID" value="GAA4933045.1"/>
    <property type="molecule type" value="Genomic_DNA"/>
</dbReference>
<comment type="caution">
    <text evidence="2">The sequence shown here is derived from an EMBL/GenBank/DDBJ whole genome shotgun (WGS) entry which is preliminary data.</text>
</comment>
<organism evidence="2 3">
    <name type="scientific">Streptomonospora halophila</name>
    <dbReference type="NCBI Taxonomy" id="427369"/>
    <lineage>
        <taxon>Bacteria</taxon>
        <taxon>Bacillati</taxon>
        <taxon>Actinomycetota</taxon>
        <taxon>Actinomycetes</taxon>
        <taxon>Streptosporangiales</taxon>
        <taxon>Nocardiopsidaceae</taxon>
        <taxon>Streptomonospora</taxon>
    </lineage>
</organism>
<accession>A0ABP9GCE1</accession>
<sequence>MLHFGGQFGPVGTIPAGAGSILSDLRVRRAYRPVSFSLREADKSLTLPREAPRRLELPLGHSGTARGGAGRVRDVRSALGSLTCDGPRARPVKSRRVILPPGGAAPSPVAREGGGGPGPATRTRPGVESGRADRRCRGRTHPRGRLRASPRNAPIARRSGRGRRGIRTTHEVRQEHH</sequence>
<name>A0ABP9GCE1_9ACTN</name>
<keyword evidence="3" id="KW-1185">Reference proteome</keyword>
<evidence type="ECO:0000313" key="2">
    <source>
        <dbReference type="EMBL" id="GAA4933045.1"/>
    </source>
</evidence>
<feature type="region of interest" description="Disordered" evidence="1">
    <location>
        <begin position="81"/>
        <end position="177"/>
    </location>
</feature>